<protein>
    <submittedName>
        <fullName evidence="1">Uncharacterized protein</fullName>
    </submittedName>
</protein>
<evidence type="ECO:0000313" key="2">
    <source>
        <dbReference type="Proteomes" id="UP001148662"/>
    </source>
</evidence>
<gene>
    <name evidence="1" type="ORF">NM688_g9179</name>
</gene>
<evidence type="ECO:0000313" key="1">
    <source>
        <dbReference type="EMBL" id="KAJ3520334.1"/>
    </source>
</evidence>
<sequence>MSLTETAEAPAESNGDSSNTTGGAARSRTLDSAIDLLNELRPRILDLLSQSPLRVALQRVDIMRPDKGDLEQAHVMWAGPSHEGEDSRRLKRVSASEQQTNTLFICCRARFFRLSSDRGLRDRDCRFKCREFFINDEQQYQLDATTREEADSCRSCMLLGFSPDSAAELRHRKCLKTLSAVLNSSSHNVVLPGFHWRSVNQGDGRIRQHSSVQSPAGRCCGQTLSMFLAGTACATPNKRWSSEGSLLLVTAMSSYDETLLAAAPALTRQEKQAGYSVDLLANDGRAAGLMAVPDAPPSSSHGHVEVPMSSKEVLDTYNPTRTPWWRTRKWLIIFALLAIVAIGAIVGGAVGGTVHHHHNTDVVQPSSNGTAADGGSAGGSAGGSTNVTDSSSSSLSSDTTSSSGSVDPSPTPSSDNSQQQGAAGGTQGVNAPSSSASNNAHQPVLPTP</sequence>
<accession>A0ACC1RL69</accession>
<dbReference type="EMBL" id="JANHOG010002750">
    <property type="protein sequence ID" value="KAJ3520334.1"/>
    <property type="molecule type" value="Genomic_DNA"/>
</dbReference>
<reference evidence="1" key="1">
    <citation type="submission" date="2022-07" db="EMBL/GenBank/DDBJ databases">
        <title>Genome Sequence of Phlebia brevispora.</title>
        <authorList>
            <person name="Buettner E."/>
        </authorList>
    </citation>
    <scope>NUCLEOTIDE SEQUENCE</scope>
    <source>
        <strain evidence="1">MPL23</strain>
    </source>
</reference>
<keyword evidence="2" id="KW-1185">Reference proteome</keyword>
<organism evidence="1 2">
    <name type="scientific">Phlebia brevispora</name>
    <dbReference type="NCBI Taxonomy" id="194682"/>
    <lineage>
        <taxon>Eukaryota</taxon>
        <taxon>Fungi</taxon>
        <taxon>Dikarya</taxon>
        <taxon>Basidiomycota</taxon>
        <taxon>Agaricomycotina</taxon>
        <taxon>Agaricomycetes</taxon>
        <taxon>Polyporales</taxon>
        <taxon>Meruliaceae</taxon>
        <taxon>Phlebia</taxon>
    </lineage>
</organism>
<name>A0ACC1RL69_9APHY</name>
<proteinExistence type="predicted"/>
<dbReference type="Proteomes" id="UP001148662">
    <property type="component" value="Unassembled WGS sequence"/>
</dbReference>
<comment type="caution">
    <text evidence="1">The sequence shown here is derived from an EMBL/GenBank/DDBJ whole genome shotgun (WGS) entry which is preliminary data.</text>
</comment>